<dbReference type="GeneID" id="20817638"/>
<dbReference type="OrthoDB" id="423283at2759"/>
<reference evidence="9" key="1">
    <citation type="submission" date="2013-12" db="EMBL/GenBank/DDBJ databases">
        <title>The Genome Sequence of Aphanomyces astaci APO3.</title>
        <authorList>
            <consortium name="The Broad Institute Genomics Platform"/>
            <person name="Russ C."/>
            <person name="Tyler B."/>
            <person name="van West P."/>
            <person name="Dieguez-Uribeondo J."/>
            <person name="Young S.K."/>
            <person name="Zeng Q."/>
            <person name="Gargeya S."/>
            <person name="Fitzgerald M."/>
            <person name="Abouelleil A."/>
            <person name="Alvarado L."/>
            <person name="Chapman S.B."/>
            <person name="Gainer-Dewar J."/>
            <person name="Goldberg J."/>
            <person name="Griggs A."/>
            <person name="Gujja S."/>
            <person name="Hansen M."/>
            <person name="Howarth C."/>
            <person name="Imamovic A."/>
            <person name="Ireland A."/>
            <person name="Larimer J."/>
            <person name="McCowan C."/>
            <person name="Murphy C."/>
            <person name="Pearson M."/>
            <person name="Poon T.W."/>
            <person name="Priest M."/>
            <person name="Roberts A."/>
            <person name="Saif S."/>
            <person name="Shea T."/>
            <person name="Sykes S."/>
            <person name="Wortman J."/>
            <person name="Nusbaum C."/>
            <person name="Birren B."/>
        </authorList>
    </citation>
    <scope>NUCLEOTIDE SEQUENCE [LARGE SCALE GENOMIC DNA]</scope>
    <source>
        <strain evidence="9">APO3</strain>
    </source>
</reference>
<name>W4FNH5_APHAT</name>
<dbReference type="Gene3D" id="3.30.2410.10">
    <property type="entry name" value="Hect, E3 ligase catalytic domain"/>
    <property type="match status" value="1"/>
</dbReference>
<dbReference type="GO" id="GO:0061630">
    <property type="term" value="F:ubiquitin protein ligase activity"/>
    <property type="evidence" value="ECO:0007669"/>
    <property type="project" value="UniProtKB-EC"/>
</dbReference>
<dbReference type="PANTHER" id="PTHR11254:SF440">
    <property type="entry name" value="E3 UBIQUITIN-PROTEIN LIGASE NEDD-4"/>
    <property type="match status" value="1"/>
</dbReference>
<keyword evidence="5 6" id="KW-0833">Ubl conjugation pathway</keyword>
<sequence length="1228" mass="136264">MATPSREKAARNILKQRHVTPYKMNNRDALIKQRECGWNDHYLLPLQPSDEASAKAKNGTNYVSASFTDLPGPENQNHLRSGGFLNKAKNPRPRKTPPNGKLEPIQVPKPIREADHGDAQLRRRAVASIEYREEIIKQLSDFITCIPVKVRQKGHVHVHGAKPHQSLPANLKPKDITNIIKQISTELQVAGIRCVESIVAWMLHQRNASETPPVFVWKQQNYFVHMYSDLDFLVDELRSRGIPIPPEFTKSNPLLVNSNQRLGRVCAAQSIVVEMVEMAKVHHRPSPSSPPTSKLSTPPSAQRARNNSRSLVRGDVGSGSNALVNSTSSVDKSQENSTPTTTRDRECVLDLMHSETGALHQDVPCLKDDSKSSLRRDISHEGATSNAQTHLQEPPAPDASFSQDNNSHANLGSIQNQEMHALDEAIQDTLPSHPNHDIPAFTGIPVITRYPAPRNHDEGNNQPKSHPMSWQESLANIPIPASAIAALSSCLEPNEWNSTSVLHILHDSRAWFAADLIGIVCVVDQNLRIVCASVLDVIDTAMAQLLVSLQCFVQSNSCSAAEIEVDDILDALTSSVHPPDVLVSMALEVAQQLAMVQPSMVERLRSPKSAELLRYLYPFIMSDKSKASSCCQMFAMLAPIVDFAVHPYLLDYLGKGMLVMANISIDSTLSKLSIVCDRTHPLTTSIHSIDDATGWNSLFDLYPFFASAYGEKMVNHTLVEAGEGRGPLKEWFSLVWRELSSSWARSSSLPTPNRTLTIHGRTVHAPNMVDTWGVQTGHRVDVTMPNRASTSCRVVQLVDGNSVVVDQTLSTDDVVVDSADLTWFTPQAPIFLYIQDSESYFLNEVTAQARTKDLEFVGWLVAMAMFHQVTLECRLNVVWFDLLLGAELTLSHIHALDPSLHSSWTQLSSMDNLHAFLEMEELPATMTAVEYVNHALQVKATTFAWQIHAVRRGFTKVLPLAGLKQCMMSPQDFQFLVHGEIPSDPGHINLRSIFLVSMDKEFEECKHFHDAFWQVVDAMTPVETRKFVKFVTGVDKLPSPGTEFLRIEIPHTAIGSSERRKQLLMLPQSHTCDNILELPNYWDGLRATYDGHSPPLDELVTVLRHKLMYSVDNGGDYGLDVTAEGPGRAKREEAQEEHDASTDSLQLPSLMEDTAPEIPELAIDVSVLLPQNNVVQATLDTPSDESATKGTSNAPSIQPISGVDDNTPRASHHDGDDEYSFDDFEQVE</sequence>
<dbReference type="SMART" id="SM00119">
    <property type="entry name" value="HECTc"/>
    <property type="match status" value="1"/>
</dbReference>
<feature type="region of interest" description="Disordered" evidence="7">
    <location>
        <begin position="67"/>
        <end position="105"/>
    </location>
</feature>
<feature type="region of interest" description="Disordered" evidence="7">
    <location>
        <begin position="1115"/>
        <end position="1148"/>
    </location>
</feature>
<dbReference type="EMBL" id="KI913185">
    <property type="protein sequence ID" value="ETV68486.1"/>
    <property type="molecule type" value="Genomic_DNA"/>
</dbReference>
<proteinExistence type="predicted"/>
<dbReference type="InterPro" id="IPR000569">
    <property type="entry name" value="HECT_dom"/>
</dbReference>
<dbReference type="GO" id="GO:0005737">
    <property type="term" value="C:cytoplasm"/>
    <property type="evidence" value="ECO:0007669"/>
    <property type="project" value="TreeGrafter"/>
</dbReference>
<dbReference type="GO" id="GO:0006511">
    <property type="term" value="P:ubiquitin-dependent protein catabolic process"/>
    <property type="evidence" value="ECO:0007669"/>
    <property type="project" value="TreeGrafter"/>
</dbReference>
<evidence type="ECO:0000313" key="9">
    <source>
        <dbReference type="EMBL" id="ETV68486.1"/>
    </source>
</evidence>
<comment type="catalytic activity">
    <reaction evidence="1">
        <text>S-ubiquitinyl-[E2 ubiquitin-conjugating enzyme]-L-cysteine + [acceptor protein]-L-lysine = [E2 ubiquitin-conjugating enzyme]-L-cysteine + N(6)-ubiquitinyl-[acceptor protein]-L-lysine.</text>
        <dbReference type="EC" id="2.3.2.26"/>
    </reaction>
</comment>
<evidence type="ECO:0000256" key="4">
    <source>
        <dbReference type="ARBA" id="ARBA00022679"/>
    </source>
</evidence>
<feature type="compositionally biased region" description="Polar residues" evidence="7">
    <location>
        <begin position="400"/>
        <end position="410"/>
    </location>
</feature>
<keyword evidence="4" id="KW-0808">Transferase</keyword>
<dbReference type="EC" id="2.3.2.26" evidence="3"/>
<dbReference type="PROSITE" id="PS50237">
    <property type="entry name" value="HECT"/>
    <property type="match status" value="1"/>
</dbReference>
<evidence type="ECO:0000256" key="7">
    <source>
        <dbReference type="SAM" id="MobiDB-lite"/>
    </source>
</evidence>
<evidence type="ECO:0000256" key="1">
    <source>
        <dbReference type="ARBA" id="ARBA00000885"/>
    </source>
</evidence>
<organism evidence="9">
    <name type="scientific">Aphanomyces astaci</name>
    <name type="common">Crayfish plague agent</name>
    <dbReference type="NCBI Taxonomy" id="112090"/>
    <lineage>
        <taxon>Eukaryota</taxon>
        <taxon>Sar</taxon>
        <taxon>Stramenopiles</taxon>
        <taxon>Oomycota</taxon>
        <taxon>Saprolegniomycetes</taxon>
        <taxon>Saprolegniales</taxon>
        <taxon>Verrucalvaceae</taxon>
        <taxon>Aphanomyces</taxon>
    </lineage>
</organism>
<dbReference type="GO" id="GO:0016567">
    <property type="term" value="P:protein ubiquitination"/>
    <property type="evidence" value="ECO:0007669"/>
    <property type="project" value="TreeGrafter"/>
</dbReference>
<evidence type="ECO:0000256" key="2">
    <source>
        <dbReference type="ARBA" id="ARBA00004906"/>
    </source>
</evidence>
<feature type="compositionally biased region" description="Acidic residues" evidence="7">
    <location>
        <begin position="1216"/>
        <end position="1228"/>
    </location>
</feature>
<feature type="region of interest" description="Disordered" evidence="7">
    <location>
        <begin position="1180"/>
        <end position="1228"/>
    </location>
</feature>
<feature type="compositionally biased region" description="Basic and acidic residues" evidence="7">
    <location>
        <begin position="365"/>
        <end position="380"/>
    </location>
</feature>
<dbReference type="InterPro" id="IPR050409">
    <property type="entry name" value="E3_ubiq-protein_ligase"/>
</dbReference>
<dbReference type="SUPFAM" id="SSF56204">
    <property type="entry name" value="Hect, E3 ligase catalytic domain"/>
    <property type="match status" value="1"/>
</dbReference>
<dbReference type="PANTHER" id="PTHR11254">
    <property type="entry name" value="HECT DOMAIN UBIQUITIN-PROTEIN LIGASE"/>
    <property type="match status" value="1"/>
</dbReference>
<dbReference type="Pfam" id="PF00632">
    <property type="entry name" value="HECT"/>
    <property type="match status" value="1"/>
</dbReference>
<evidence type="ECO:0000256" key="3">
    <source>
        <dbReference type="ARBA" id="ARBA00012485"/>
    </source>
</evidence>
<feature type="domain" description="HECT" evidence="8">
    <location>
        <begin position="824"/>
        <end position="1081"/>
    </location>
</feature>
<feature type="region of interest" description="Disordered" evidence="7">
    <location>
        <begin position="281"/>
        <end position="345"/>
    </location>
</feature>
<evidence type="ECO:0000256" key="6">
    <source>
        <dbReference type="PROSITE-ProRule" id="PRU00104"/>
    </source>
</evidence>
<feature type="compositionally biased region" description="Polar residues" evidence="7">
    <location>
        <begin position="1180"/>
        <end position="1199"/>
    </location>
</feature>
<feature type="compositionally biased region" description="Low complexity" evidence="7">
    <location>
        <begin position="291"/>
        <end position="300"/>
    </location>
</feature>
<dbReference type="VEuPathDB" id="FungiDB:H257_15642"/>
<dbReference type="STRING" id="112090.W4FNH5"/>
<dbReference type="InterPro" id="IPR035983">
    <property type="entry name" value="Hect_E3_ubiquitin_ligase"/>
</dbReference>
<dbReference type="RefSeq" id="XP_009842115.1">
    <property type="nucleotide sequence ID" value="XM_009843813.1"/>
</dbReference>
<dbReference type="Gene3D" id="3.90.1750.10">
    <property type="entry name" value="Hect, E3 ligase catalytic domains"/>
    <property type="match status" value="1"/>
</dbReference>
<feature type="active site" description="Glycyl thioester intermediate" evidence="6">
    <location>
        <position position="1072"/>
    </location>
</feature>
<protein>
    <recommendedName>
        <fullName evidence="3">HECT-type E3 ubiquitin transferase</fullName>
        <ecNumber evidence="3">2.3.2.26</ecNumber>
    </recommendedName>
</protein>
<dbReference type="AlphaFoldDB" id="W4FNH5"/>
<feature type="compositionally biased region" description="Polar residues" evidence="7">
    <location>
        <begin position="318"/>
        <end position="341"/>
    </location>
</feature>
<comment type="pathway">
    <text evidence="2">Protein modification; protein ubiquitination.</text>
</comment>
<accession>W4FNH5</accession>
<feature type="region of interest" description="Disordered" evidence="7">
    <location>
        <begin position="362"/>
        <end position="410"/>
    </location>
</feature>
<evidence type="ECO:0000259" key="8">
    <source>
        <dbReference type="PROSITE" id="PS50237"/>
    </source>
</evidence>
<evidence type="ECO:0000256" key="5">
    <source>
        <dbReference type="ARBA" id="ARBA00022786"/>
    </source>
</evidence>
<feature type="compositionally biased region" description="Basic and acidic residues" evidence="7">
    <location>
        <begin position="1127"/>
        <end position="1141"/>
    </location>
</feature>
<gene>
    <name evidence="9" type="ORF">H257_15642</name>
</gene>
<feature type="compositionally biased region" description="Polar residues" evidence="7">
    <location>
        <begin position="382"/>
        <end position="391"/>
    </location>
</feature>